<evidence type="ECO:0000313" key="2">
    <source>
        <dbReference type="EMBL" id="QGG46588.1"/>
    </source>
</evidence>
<keyword evidence="1" id="KW-0812">Transmembrane</keyword>
<dbReference type="PANTHER" id="PTHR40278:SF1">
    <property type="entry name" value="DNA UTILIZATION PROTEIN HOFN"/>
    <property type="match status" value="1"/>
</dbReference>
<feature type="transmembrane region" description="Helical" evidence="1">
    <location>
        <begin position="25"/>
        <end position="50"/>
    </location>
</feature>
<dbReference type="InterPro" id="IPR007813">
    <property type="entry name" value="PilN"/>
</dbReference>
<protein>
    <submittedName>
        <fullName evidence="2">Fimbrial assembly family protein</fullName>
    </submittedName>
</protein>
<keyword evidence="1" id="KW-0472">Membrane</keyword>
<evidence type="ECO:0000256" key="1">
    <source>
        <dbReference type="SAM" id="Phobius"/>
    </source>
</evidence>
<keyword evidence="3" id="KW-1185">Reference proteome</keyword>
<dbReference type="KEGG" id="hcv:FTV88_0409"/>
<dbReference type="AlphaFoldDB" id="A0A5Q2MW84"/>
<organism evidence="2 3">
    <name type="scientific">Heliorestis convoluta</name>
    <dbReference type="NCBI Taxonomy" id="356322"/>
    <lineage>
        <taxon>Bacteria</taxon>
        <taxon>Bacillati</taxon>
        <taxon>Bacillota</taxon>
        <taxon>Clostridia</taxon>
        <taxon>Eubacteriales</taxon>
        <taxon>Heliobacteriaceae</taxon>
        <taxon>Heliorestis</taxon>
    </lineage>
</organism>
<dbReference type="Pfam" id="PF05137">
    <property type="entry name" value="PilN"/>
    <property type="match status" value="1"/>
</dbReference>
<dbReference type="Proteomes" id="UP000366051">
    <property type="component" value="Chromosome"/>
</dbReference>
<dbReference type="RefSeq" id="WP_153724134.1">
    <property type="nucleotide sequence ID" value="NZ_CP045875.1"/>
</dbReference>
<dbReference type="EMBL" id="CP045875">
    <property type="protein sequence ID" value="QGG46588.1"/>
    <property type="molecule type" value="Genomic_DNA"/>
</dbReference>
<dbReference type="InterPro" id="IPR052534">
    <property type="entry name" value="Extracell_DNA_Util/SecSys_Comp"/>
</dbReference>
<dbReference type="OrthoDB" id="1787433at2"/>
<sequence length="186" mass="21348">MDIRINLLPQELKTKRAEKRKQRQIFIGVVMTLVLMFFFYTALLGATAAANSEVEFLRQKHLTLEEQLAQFRQYEERLEQVKSFDEVVTKAVGTPTKWSELLLQIGLQSPLDISLENISIRGNELTLRGVALDHQGVAQWLEILQEIPGIEKAQVQFSNQSTGAMTQFEFRAQIDREAIDNKKDIQ</sequence>
<proteinExistence type="predicted"/>
<name>A0A5Q2MW84_9FIRM</name>
<keyword evidence="1" id="KW-1133">Transmembrane helix</keyword>
<accession>A0A5Q2MW84</accession>
<evidence type="ECO:0000313" key="3">
    <source>
        <dbReference type="Proteomes" id="UP000366051"/>
    </source>
</evidence>
<gene>
    <name evidence="2" type="ORF">FTV88_0409</name>
</gene>
<reference evidence="3" key="1">
    <citation type="submission" date="2019-11" db="EMBL/GenBank/DDBJ databases">
        <title>Genome sequence of Heliorestis convoluta strain HH, an alkaliphilic and minimalistic phototrophic bacterium from a soda lake in Egypt.</title>
        <authorList>
            <person name="Dewey E.D."/>
            <person name="Stokes L.M."/>
            <person name="Burchell B.M."/>
            <person name="Shaffer K.N."/>
            <person name="Huntington A.M."/>
            <person name="Baker J.M."/>
            <person name="Nadendla S."/>
            <person name="Giglio M.G."/>
            <person name="Touchman J.W."/>
            <person name="Blankenship R.E."/>
            <person name="Madigan M.T."/>
            <person name="Sattley W.M."/>
        </authorList>
    </citation>
    <scope>NUCLEOTIDE SEQUENCE [LARGE SCALE GENOMIC DNA]</scope>
    <source>
        <strain evidence="3">HH</strain>
    </source>
</reference>
<dbReference type="PANTHER" id="PTHR40278">
    <property type="entry name" value="DNA UTILIZATION PROTEIN HOFN"/>
    <property type="match status" value="1"/>
</dbReference>